<dbReference type="RefSeq" id="WP_172454969.1">
    <property type="nucleotide sequence ID" value="NZ_CANRXC010000001.1"/>
</dbReference>
<dbReference type="Proteomes" id="UP000236311">
    <property type="component" value="Unassembled WGS sequence"/>
</dbReference>
<evidence type="ECO:0000313" key="2">
    <source>
        <dbReference type="Proteomes" id="UP000236311"/>
    </source>
</evidence>
<keyword evidence="2" id="KW-1185">Reference proteome</keyword>
<accession>A0A2K4ZDF2</accession>
<gene>
    <name evidence="1" type="ORF">AMURIS_01203</name>
</gene>
<reference evidence="1 2" key="1">
    <citation type="submission" date="2018-01" db="EMBL/GenBank/DDBJ databases">
        <authorList>
            <person name="Gaut B.S."/>
            <person name="Morton B.R."/>
            <person name="Clegg M.T."/>
            <person name="Duvall M.R."/>
        </authorList>
    </citation>
    <scope>NUCLEOTIDE SEQUENCE [LARGE SCALE GENOMIC DNA]</scope>
    <source>
        <strain evidence="1">GP69</strain>
    </source>
</reference>
<dbReference type="AlphaFoldDB" id="A0A2K4ZDF2"/>
<proteinExistence type="predicted"/>
<name>A0A2K4ZDF2_9FIRM</name>
<sequence>MNCLILILLLGCCGGWGNNSCGCRAGNDGNCCRECGGNLPGRKCPPKDPCRRKPDRMPDDCGCREERTCCREEKPCCDKKPCDCEQNERESCDIGLIPPPWQDYPKFPHHDDREDCES</sequence>
<organism evidence="1 2">
    <name type="scientific">Acetatifactor muris</name>
    <dbReference type="NCBI Taxonomy" id="879566"/>
    <lineage>
        <taxon>Bacteria</taxon>
        <taxon>Bacillati</taxon>
        <taxon>Bacillota</taxon>
        <taxon>Clostridia</taxon>
        <taxon>Lachnospirales</taxon>
        <taxon>Lachnospiraceae</taxon>
        <taxon>Acetatifactor</taxon>
    </lineage>
</organism>
<protein>
    <submittedName>
        <fullName evidence="1">Uncharacterized protein</fullName>
    </submittedName>
</protein>
<dbReference type="EMBL" id="OFSM01000005">
    <property type="protein sequence ID" value="SOY28494.1"/>
    <property type="molecule type" value="Genomic_DNA"/>
</dbReference>
<evidence type="ECO:0000313" key="1">
    <source>
        <dbReference type="EMBL" id="SOY28494.1"/>
    </source>
</evidence>